<reference evidence="1 2" key="1">
    <citation type="submission" date="2017-09" db="EMBL/GenBank/DDBJ databases">
        <title>Depth-based differentiation of microbial function through sediment-hosted aquifers and enrichment of novel symbionts in the deep terrestrial subsurface.</title>
        <authorList>
            <person name="Probst A.J."/>
            <person name="Ladd B."/>
            <person name="Jarett J.K."/>
            <person name="Geller-Mcgrath D.E."/>
            <person name="Sieber C.M."/>
            <person name="Emerson J.B."/>
            <person name="Anantharaman K."/>
            <person name="Thomas B.C."/>
            <person name="Malmstrom R."/>
            <person name="Stieglmeier M."/>
            <person name="Klingl A."/>
            <person name="Woyke T."/>
            <person name="Ryan C.M."/>
            <person name="Banfield J.F."/>
        </authorList>
    </citation>
    <scope>NUCLEOTIDE SEQUENCE [LARGE SCALE GENOMIC DNA]</scope>
    <source>
        <strain evidence="1">CG07_land_8_20_14_0_80_42_15</strain>
    </source>
</reference>
<protein>
    <recommendedName>
        <fullName evidence="3">Type II secretion system protein M</fullName>
    </recommendedName>
</protein>
<dbReference type="AlphaFoldDB" id="A0A2J0KVF0"/>
<dbReference type="Gene3D" id="3.30.70.60">
    <property type="match status" value="1"/>
</dbReference>
<comment type="caution">
    <text evidence="1">The sequence shown here is derived from an EMBL/GenBank/DDBJ whole genome shotgun (WGS) entry which is preliminary data.</text>
</comment>
<evidence type="ECO:0000313" key="1">
    <source>
        <dbReference type="EMBL" id="PIU42462.1"/>
    </source>
</evidence>
<evidence type="ECO:0000313" key="2">
    <source>
        <dbReference type="Proteomes" id="UP000230052"/>
    </source>
</evidence>
<dbReference type="GO" id="GO:0043107">
    <property type="term" value="P:type IV pilus-dependent motility"/>
    <property type="evidence" value="ECO:0007669"/>
    <property type="project" value="InterPro"/>
</dbReference>
<dbReference type="GO" id="GO:0043683">
    <property type="term" value="P:type IV pilus assembly"/>
    <property type="evidence" value="ECO:0007669"/>
    <property type="project" value="InterPro"/>
</dbReference>
<organism evidence="1 2">
    <name type="scientific">Candidatus Aquitaenariimonas noxiae</name>
    <dbReference type="NCBI Taxonomy" id="1974741"/>
    <lineage>
        <taxon>Bacteria</taxon>
        <taxon>Pseudomonadati</taxon>
        <taxon>Candidatus Omnitrophota</taxon>
        <taxon>Candidatus Aquitaenariimonas</taxon>
    </lineage>
</organism>
<dbReference type="InterPro" id="IPR014717">
    <property type="entry name" value="Transl_elong_EF1B/ribsomal_bS6"/>
</dbReference>
<name>A0A2J0KVF0_9BACT</name>
<accession>A0A2J0KVF0</accession>
<dbReference type="Pfam" id="PF04350">
    <property type="entry name" value="PilO"/>
    <property type="match status" value="1"/>
</dbReference>
<gene>
    <name evidence="1" type="ORF">COS99_00125</name>
</gene>
<evidence type="ECO:0008006" key="3">
    <source>
        <dbReference type="Google" id="ProtNLM"/>
    </source>
</evidence>
<dbReference type="EMBL" id="PEWV01000002">
    <property type="protein sequence ID" value="PIU42462.1"/>
    <property type="molecule type" value="Genomic_DNA"/>
</dbReference>
<sequence length="184" mass="20978">MGRMRLEEFFAKLSRKEKIGMIIGVAFLSLAILDRLALSPISRRVQQINQDIKIKEKELSGDLRNIHQKEIIAGEYQQYLKYVRKGGSDEEEIARILAEIEELARSSNVYLVDIKPQGTHQIDYYKEYAVQLEAEGRMENLATFLYGINHSALLLRAEKISLSLKEKESSTVKGVVLVTKVLVP</sequence>
<dbReference type="Proteomes" id="UP000230052">
    <property type="component" value="Unassembled WGS sequence"/>
</dbReference>
<dbReference type="InterPro" id="IPR007445">
    <property type="entry name" value="PilO"/>
</dbReference>
<proteinExistence type="predicted"/>